<comment type="cofactor">
    <cofactor evidence="9 11">
        <name>Zn(2+)</name>
        <dbReference type="ChEBI" id="CHEBI:29105"/>
    </cofactor>
    <text evidence="9 11">Binds 1 zinc ion per subunit.</text>
</comment>
<feature type="binding site" evidence="9">
    <location>
        <position position="447"/>
    </location>
    <ligand>
        <name>Zn(2+)</name>
        <dbReference type="ChEBI" id="CHEBI:29105"/>
        <note>catalytic</note>
    </ligand>
</feature>
<dbReference type="Gene3D" id="1.25.50.20">
    <property type="match status" value="1"/>
</dbReference>
<dbReference type="FunFam" id="1.10.390.10:FF:000001">
    <property type="entry name" value="Aminopeptidase"/>
    <property type="match status" value="1"/>
</dbReference>
<dbReference type="GO" id="GO:0008270">
    <property type="term" value="F:zinc ion binding"/>
    <property type="evidence" value="ECO:0007669"/>
    <property type="project" value="UniProtKB-UniRule"/>
</dbReference>
<feature type="domain" description="ERAP1-like C-terminal" evidence="13">
    <location>
        <begin position="641"/>
        <end position="966"/>
    </location>
</feature>
<dbReference type="CDD" id="cd09601">
    <property type="entry name" value="M1_APN-Q_like"/>
    <property type="match status" value="1"/>
</dbReference>
<reference evidence="15 16" key="1">
    <citation type="journal article" date="2013" name="PLoS Genet.">
        <title>The genome and development-dependent transcriptomes of Pyronema confluens: a window into fungal evolution.</title>
        <authorList>
            <person name="Traeger S."/>
            <person name="Altegoer F."/>
            <person name="Freitag M."/>
            <person name="Gabaldon T."/>
            <person name="Kempken F."/>
            <person name="Kumar A."/>
            <person name="Marcet-Houben M."/>
            <person name="Poggeler S."/>
            <person name="Stajich J.E."/>
            <person name="Nowrousian M."/>
        </authorList>
    </citation>
    <scope>NUCLEOTIDE SEQUENCE [LARGE SCALE GENOMIC DNA]</scope>
    <source>
        <strain evidence="16">CBS 100304</strain>
        <tissue evidence="15">Vegetative mycelium</tissue>
    </source>
</reference>
<evidence type="ECO:0000256" key="5">
    <source>
        <dbReference type="ARBA" id="ARBA00022801"/>
    </source>
</evidence>
<evidence type="ECO:0000256" key="11">
    <source>
        <dbReference type="RuleBase" id="RU364040"/>
    </source>
</evidence>
<keyword evidence="6 9" id="KW-0862">Zinc</keyword>
<evidence type="ECO:0000256" key="3">
    <source>
        <dbReference type="ARBA" id="ARBA00022670"/>
    </source>
</evidence>
<dbReference type="OMA" id="NGVCIRN"/>
<gene>
    <name evidence="15" type="ORF">PCON_03545</name>
</gene>
<evidence type="ECO:0000256" key="10">
    <source>
        <dbReference type="PIRSR" id="PIRSR634016-4"/>
    </source>
</evidence>
<dbReference type="InterPro" id="IPR001930">
    <property type="entry name" value="Peptidase_M1"/>
</dbReference>
<keyword evidence="4 9" id="KW-0479">Metal-binding</keyword>
<dbReference type="GO" id="GO:0070006">
    <property type="term" value="F:metalloaminopeptidase activity"/>
    <property type="evidence" value="ECO:0007669"/>
    <property type="project" value="TreeGrafter"/>
</dbReference>
<evidence type="ECO:0000256" key="2">
    <source>
        <dbReference type="ARBA" id="ARBA00022438"/>
    </source>
</evidence>
<evidence type="ECO:0000256" key="6">
    <source>
        <dbReference type="ARBA" id="ARBA00022833"/>
    </source>
</evidence>
<dbReference type="Gene3D" id="2.60.40.1730">
    <property type="entry name" value="tricorn interacting facor f3 domain"/>
    <property type="match status" value="1"/>
</dbReference>
<dbReference type="EC" id="3.4.11.-" evidence="11"/>
<dbReference type="eggNOG" id="KOG1046">
    <property type="taxonomic scope" value="Eukaryota"/>
</dbReference>
<dbReference type="Pfam" id="PF17900">
    <property type="entry name" value="Peptidase_M1_N"/>
    <property type="match status" value="1"/>
</dbReference>
<dbReference type="GO" id="GO:0042277">
    <property type="term" value="F:peptide binding"/>
    <property type="evidence" value="ECO:0007669"/>
    <property type="project" value="TreeGrafter"/>
</dbReference>
<dbReference type="STRING" id="1076935.U4LBA5"/>
<evidence type="ECO:0000313" key="16">
    <source>
        <dbReference type="Proteomes" id="UP000018144"/>
    </source>
</evidence>
<feature type="domain" description="Aminopeptidase N-like N-terminal" evidence="14">
    <location>
        <begin position="134"/>
        <end position="318"/>
    </location>
</feature>
<dbReference type="FunFam" id="1.25.50.20:FF:000002">
    <property type="entry name" value="Aminopeptidase"/>
    <property type="match status" value="1"/>
</dbReference>
<dbReference type="InterPro" id="IPR024571">
    <property type="entry name" value="ERAP1-like_C_dom"/>
</dbReference>
<evidence type="ECO:0000259" key="13">
    <source>
        <dbReference type="Pfam" id="PF11838"/>
    </source>
</evidence>
<feature type="active site" description="Proton acceptor" evidence="8">
    <location>
        <position position="425"/>
    </location>
</feature>
<evidence type="ECO:0000256" key="9">
    <source>
        <dbReference type="PIRSR" id="PIRSR634016-3"/>
    </source>
</evidence>
<evidence type="ECO:0000256" key="1">
    <source>
        <dbReference type="ARBA" id="ARBA00010136"/>
    </source>
</evidence>
<dbReference type="GO" id="GO:0043171">
    <property type="term" value="P:peptide catabolic process"/>
    <property type="evidence" value="ECO:0007669"/>
    <property type="project" value="TreeGrafter"/>
</dbReference>
<dbReference type="Pfam" id="PF11838">
    <property type="entry name" value="ERAP1_C"/>
    <property type="match status" value="1"/>
</dbReference>
<keyword evidence="5 11" id="KW-0378">Hydrolase</keyword>
<keyword evidence="16" id="KW-1185">Reference proteome</keyword>
<evidence type="ECO:0000256" key="4">
    <source>
        <dbReference type="ARBA" id="ARBA00022723"/>
    </source>
</evidence>
<dbReference type="FunFam" id="2.60.40.1730:FF:000002">
    <property type="entry name" value="Aminopeptidase"/>
    <property type="match status" value="1"/>
</dbReference>
<dbReference type="PANTHER" id="PTHR11533">
    <property type="entry name" value="PROTEASE M1 ZINC METALLOPROTEASE"/>
    <property type="match status" value="1"/>
</dbReference>
<protein>
    <recommendedName>
        <fullName evidence="11">Aminopeptidase</fullName>
        <ecNumber evidence="11">3.4.11.-</ecNumber>
    </recommendedName>
</protein>
<dbReference type="EMBL" id="HF936522">
    <property type="protein sequence ID" value="CCX16800.1"/>
    <property type="molecule type" value="Genomic_DNA"/>
</dbReference>
<dbReference type="InterPro" id="IPR050344">
    <property type="entry name" value="Peptidase_M1_aminopeptidases"/>
</dbReference>
<dbReference type="GO" id="GO:0006508">
    <property type="term" value="P:proteolysis"/>
    <property type="evidence" value="ECO:0007669"/>
    <property type="project" value="UniProtKB-KW"/>
</dbReference>
<feature type="binding site" evidence="9">
    <location>
        <position position="428"/>
    </location>
    <ligand>
        <name>Zn(2+)</name>
        <dbReference type="ChEBI" id="CHEBI:29105"/>
        <note>catalytic</note>
    </ligand>
</feature>
<dbReference type="SUPFAM" id="SSF55486">
    <property type="entry name" value="Metalloproteases ('zincins'), catalytic domain"/>
    <property type="match status" value="1"/>
</dbReference>
<dbReference type="FunFam" id="2.60.40.1910:FF:000004">
    <property type="entry name" value="Aminopeptidase"/>
    <property type="match status" value="1"/>
</dbReference>
<evidence type="ECO:0000256" key="8">
    <source>
        <dbReference type="PIRSR" id="PIRSR634016-1"/>
    </source>
</evidence>
<dbReference type="InterPro" id="IPR042097">
    <property type="entry name" value="Aminopeptidase_N-like_N_sf"/>
</dbReference>
<name>U4LBA5_PYROM</name>
<dbReference type="Proteomes" id="UP000018144">
    <property type="component" value="Unassembled WGS sequence"/>
</dbReference>
<dbReference type="GO" id="GO:0016020">
    <property type="term" value="C:membrane"/>
    <property type="evidence" value="ECO:0007669"/>
    <property type="project" value="TreeGrafter"/>
</dbReference>
<evidence type="ECO:0000256" key="7">
    <source>
        <dbReference type="ARBA" id="ARBA00023049"/>
    </source>
</evidence>
<sequence>MRASPLLRLAGSSLSRFGLQQPQLPRLGAAGTIRPHLTTLGALEGGIRRPAISTLSTLSTSPSSSTSTSASSSSITSINKIYPTLSSRRRNLNPKTFVRNCSCARMCRHQALEGAEGSVDITQGREVLPTDFIPTHYDLTLEPNFADFTFEGTVKIDLDVKKTSKEISVNTLDITIHETALQIDGKTISPISTDYNEDIQTHKFTFDQDIQAGQTVTLAIKYKGELNDKMAGFYRSSYKDAITGETKYMATTQMEPTDARRATPCFDQPDMKSTWTVTLIADKDLTCLSNMDVKEEKDAGTGKKAVTFNKTPLMSTYLLAFVIGDLRYKETNDFRLPIRVYATPGNEQYADFSLDIAARTLTFYEKAFGVEYPLPKMDMVAIPDFSAGAMENWGLITYRVVDLLYDPKTASVDRKQRIAEVVQHELAHQWFGNLVTMDFWEGLWLNEGFATWMSWYSMNEFYPNWKVWENYVVDNLAAALNLDGLRSSHPIEVPVKRVAEINQIFDSISYAKGSSILRMVSKYLGEDVFIKGVRAYLKKHAFGNTKTTDLWAALSEASGKDVESAMATWTKKIGYPVVTVTEDGNKIHLKQNRYLKTADVKPEEDETLWPIFVGLKTKEGIDESISFSTREHTLEVKDADFYKLNADQSALYRTNYSSERLKKLGQAAQDGLLSVEDRAGLLGDAGALATSGYQKTSALLDLISGFKNESSYVVWAEISGRIGAIKATWMFKPQEERDALKKFQRDLMSPLAHKLGWEFTDADDELTQQLKSLAFNCAGLNGDPQVVAAALEMFNTWDPKTNPDVIHPNLRGTVYGIALDNAKPVGADENTAEWKKVMYAFEEGRNNDEKNVALRWLGRSKHPKDIADTLAFSLSEHVKDQDIYQPLSGVRSHREGSEELWSWFQKNYDLLIKKLPPGLSMLGSVVSMCTSNFTSNEQADAVMEFFKNKDTKGFDRALAQSMDSVAAKASWLERDSEDVKQWLKANGYLEKQEAKL</sequence>
<proteinExistence type="inferred from homology"/>
<dbReference type="SUPFAM" id="SSF63737">
    <property type="entry name" value="Leukotriene A4 hydrolase N-terminal domain"/>
    <property type="match status" value="1"/>
</dbReference>
<feature type="site" description="Transition state stabilizer" evidence="10">
    <location>
        <position position="510"/>
    </location>
</feature>
<dbReference type="Pfam" id="PF01433">
    <property type="entry name" value="Peptidase_M1"/>
    <property type="match status" value="1"/>
</dbReference>
<dbReference type="InterPro" id="IPR027268">
    <property type="entry name" value="Peptidase_M4/M1_CTD_sf"/>
</dbReference>
<accession>U4LBA5</accession>
<organism evidence="15 16">
    <name type="scientific">Pyronema omphalodes (strain CBS 100304)</name>
    <name type="common">Pyronema confluens</name>
    <dbReference type="NCBI Taxonomy" id="1076935"/>
    <lineage>
        <taxon>Eukaryota</taxon>
        <taxon>Fungi</taxon>
        <taxon>Dikarya</taxon>
        <taxon>Ascomycota</taxon>
        <taxon>Pezizomycotina</taxon>
        <taxon>Pezizomycetes</taxon>
        <taxon>Pezizales</taxon>
        <taxon>Pyronemataceae</taxon>
        <taxon>Pyronema</taxon>
    </lineage>
</organism>
<feature type="binding site" evidence="9">
    <location>
        <position position="424"/>
    </location>
    <ligand>
        <name>Zn(2+)</name>
        <dbReference type="ChEBI" id="CHEBI:29105"/>
        <note>catalytic</note>
    </ligand>
</feature>
<dbReference type="Gene3D" id="2.60.40.1910">
    <property type="match status" value="1"/>
</dbReference>
<dbReference type="InterPro" id="IPR034016">
    <property type="entry name" value="M1_APN-typ"/>
</dbReference>
<dbReference type="InterPro" id="IPR014782">
    <property type="entry name" value="Peptidase_M1_dom"/>
</dbReference>
<evidence type="ECO:0000259" key="12">
    <source>
        <dbReference type="Pfam" id="PF01433"/>
    </source>
</evidence>
<keyword evidence="2 11" id="KW-0031">Aminopeptidase</keyword>
<dbReference type="AlphaFoldDB" id="U4LBA5"/>
<dbReference type="Gene3D" id="1.10.390.10">
    <property type="entry name" value="Neutral Protease Domain 2"/>
    <property type="match status" value="1"/>
</dbReference>
<feature type="domain" description="Peptidase M1 membrane alanine aminopeptidase" evidence="12">
    <location>
        <begin position="352"/>
        <end position="569"/>
    </location>
</feature>
<dbReference type="PRINTS" id="PR00756">
    <property type="entry name" value="ALADIPTASE"/>
</dbReference>
<evidence type="ECO:0000259" key="14">
    <source>
        <dbReference type="Pfam" id="PF17900"/>
    </source>
</evidence>
<keyword evidence="7 11" id="KW-0482">Metalloprotease</keyword>
<keyword evidence="3 11" id="KW-0645">Protease</keyword>
<dbReference type="PANTHER" id="PTHR11533:SF174">
    <property type="entry name" value="PUROMYCIN-SENSITIVE AMINOPEPTIDASE-RELATED"/>
    <property type="match status" value="1"/>
</dbReference>
<comment type="similarity">
    <text evidence="1 11">Belongs to the peptidase M1 family.</text>
</comment>
<dbReference type="GO" id="GO:0005737">
    <property type="term" value="C:cytoplasm"/>
    <property type="evidence" value="ECO:0007669"/>
    <property type="project" value="TreeGrafter"/>
</dbReference>
<evidence type="ECO:0000313" key="15">
    <source>
        <dbReference type="EMBL" id="CCX16800.1"/>
    </source>
</evidence>
<dbReference type="OrthoDB" id="10031169at2759"/>
<dbReference type="MEROPS" id="M01.007"/>
<dbReference type="InterPro" id="IPR045357">
    <property type="entry name" value="Aminopeptidase_N-like_N"/>
</dbReference>